<accession>A0A2K0SZM9</accession>
<protein>
    <submittedName>
        <fullName evidence="2">Uncharacterized protein</fullName>
    </submittedName>
</protein>
<evidence type="ECO:0000256" key="1">
    <source>
        <dbReference type="SAM" id="MobiDB-lite"/>
    </source>
</evidence>
<dbReference type="EMBL" id="MTYH01000101">
    <property type="protein sequence ID" value="PNP38736.1"/>
    <property type="molecule type" value="Genomic_DNA"/>
</dbReference>
<dbReference type="AlphaFoldDB" id="A0A2K0SZM9"/>
<proteinExistence type="predicted"/>
<gene>
    <name evidence="2" type="ORF">TGAMA5MH_09353</name>
</gene>
<feature type="region of interest" description="Disordered" evidence="1">
    <location>
        <begin position="164"/>
        <end position="184"/>
    </location>
</feature>
<comment type="caution">
    <text evidence="2">The sequence shown here is derived from an EMBL/GenBank/DDBJ whole genome shotgun (WGS) entry which is preliminary data.</text>
</comment>
<feature type="compositionally biased region" description="Basic and acidic residues" evidence="1">
    <location>
        <begin position="1"/>
        <end position="25"/>
    </location>
</feature>
<organism evidence="2 3">
    <name type="scientific">Trichoderma gamsii</name>
    <dbReference type="NCBI Taxonomy" id="398673"/>
    <lineage>
        <taxon>Eukaryota</taxon>
        <taxon>Fungi</taxon>
        <taxon>Dikarya</taxon>
        <taxon>Ascomycota</taxon>
        <taxon>Pezizomycotina</taxon>
        <taxon>Sordariomycetes</taxon>
        <taxon>Hypocreomycetidae</taxon>
        <taxon>Hypocreales</taxon>
        <taxon>Hypocreaceae</taxon>
        <taxon>Trichoderma</taxon>
    </lineage>
</organism>
<feature type="region of interest" description="Disordered" evidence="1">
    <location>
        <begin position="1"/>
        <end position="47"/>
    </location>
</feature>
<evidence type="ECO:0000313" key="3">
    <source>
        <dbReference type="Proteomes" id="UP000236546"/>
    </source>
</evidence>
<sequence>MAEPNSHVKDLQPDCDKGGQERRTPESQIFSPPTPPPTINRAQATNPSDETQVLTLFVARANQRELETDTGLVTFSISPEQYLRLQRALKLETRVKNFVDDKVRFDYEPTPGHLTVRMPSAIHVFAVNALSKRISDWLSATAEGGDQAAEFAAEIANGGSARISLDDVSDDESQPSKPVRREPDAQFQHRGALYPGVVIEVSYSQDGKSLRKLAYDYILRPTITYYVQMATFEQLSGLT</sequence>
<name>A0A2K0SZM9_9HYPO</name>
<reference evidence="2 3" key="1">
    <citation type="submission" date="2017-02" db="EMBL/GenBank/DDBJ databases">
        <title>Genomes of Trichoderma spp. with biocontrol activity.</title>
        <authorList>
            <person name="Gardiner D."/>
            <person name="Kazan K."/>
            <person name="Vos C."/>
            <person name="Harvey P."/>
        </authorList>
    </citation>
    <scope>NUCLEOTIDE SEQUENCE [LARGE SCALE GENOMIC DNA]</scope>
    <source>
        <strain evidence="2 3">A5MH</strain>
    </source>
</reference>
<dbReference type="OrthoDB" id="3485856at2759"/>
<dbReference type="Proteomes" id="UP000236546">
    <property type="component" value="Unassembled WGS sequence"/>
</dbReference>
<evidence type="ECO:0000313" key="2">
    <source>
        <dbReference type="EMBL" id="PNP38736.1"/>
    </source>
</evidence>